<proteinExistence type="predicted"/>
<accession>A0A2I0A0N9</accession>
<evidence type="ECO:0000313" key="2">
    <source>
        <dbReference type="Proteomes" id="UP000236161"/>
    </source>
</evidence>
<protein>
    <submittedName>
        <fullName evidence="1">Uncharacterized protein</fullName>
    </submittedName>
</protein>
<dbReference type="PANTHER" id="PTHR35164">
    <property type="entry name" value="EXPRESSED PROTEIN"/>
    <property type="match status" value="1"/>
</dbReference>
<reference evidence="1 2" key="1">
    <citation type="journal article" date="2017" name="Nature">
        <title>The Apostasia genome and the evolution of orchids.</title>
        <authorList>
            <person name="Zhang G.Q."/>
            <person name="Liu K.W."/>
            <person name="Li Z."/>
            <person name="Lohaus R."/>
            <person name="Hsiao Y.Y."/>
            <person name="Niu S.C."/>
            <person name="Wang J.Y."/>
            <person name="Lin Y.C."/>
            <person name="Xu Q."/>
            <person name="Chen L.J."/>
            <person name="Yoshida K."/>
            <person name="Fujiwara S."/>
            <person name="Wang Z.W."/>
            <person name="Zhang Y.Q."/>
            <person name="Mitsuda N."/>
            <person name="Wang M."/>
            <person name="Liu G.H."/>
            <person name="Pecoraro L."/>
            <person name="Huang H.X."/>
            <person name="Xiao X.J."/>
            <person name="Lin M."/>
            <person name="Wu X.Y."/>
            <person name="Wu W.L."/>
            <person name="Chen Y.Y."/>
            <person name="Chang S.B."/>
            <person name="Sakamoto S."/>
            <person name="Ohme-Takagi M."/>
            <person name="Yagi M."/>
            <person name="Zeng S.J."/>
            <person name="Shen C.Y."/>
            <person name="Yeh C.M."/>
            <person name="Luo Y.B."/>
            <person name="Tsai W.C."/>
            <person name="Van de Peer Y."/>
            <person name="Liu Z.J."/>
        </authorList>
    </citation>
    <scope>NUCLEOTIDE SEQUENCE [LARGE SCALE GENOMIC DNA]</scope>
    <source>
        <strain evidence="2">cv. Shenzhen</strain>
        <tissue evidence="1">Stem</tissue>
    </source>
</reference>
<gene>
    <name evidence="1" type="ORF">AXF42_Ash010792</name>
</gene>
<dbReference type="OrthoDB" id="774313at2759"/>
<sequence>MASDRINRVESKTVIELLEDVRDSQGKRIREKKMLESLVSQTKQLEHTKICLEEAKLEVHTLHETVDEIPKLRNNLMLALQAEGKSKKAMDDLALAL</sequence>
<evidence type="ECO:0000313" key="1">
    <source>
        <dbReference type="EMBL" id="PKA49108.1"/>
    </source>
</evidence>
<dbReference type="AlphaFoldDB" id="A0A2I0A0N9"/>
<organism evidence="1 2">
    <name type="scientific">Apostasia shenzhenica</name>
    <dbReference type="NCBI Taxonomy" id="1088818"/>
    <lineage>
        <taxon>Eukaryota</taxon>
        <taxon>Viridiplantae</taxon>
        <taxon>Streptophyta</taxon>
        <taxon>Embryophyta</taxon>
        <taxon>Tracheophyta</taxon>
        <taxon>Spermatophyta</taxon>
        <taxon>Magnoliopsida</taxon>
        <taxon>Liliopsida</taxon>
        <taxon>Asparagales</taxon>
        <taxon>Orchidaceae</taxon>
        <taxon>Apostasioideae</taxon>
        <taxon>Apostasia</taxon>
    </lineage>
</organism>
<dbReference type="PANTHER" id="PTHR35164:SF9">
    <property type="entry name" value="EXPRESSED PROTEIN"/>
    <property type="match status" value="1"/>
</dbReference>
<dbReference type="Proteomes" id="UP000236161">
    <property type="component" value="Unassembled WGS sequence"/>
</dbReference>
<name>A0A2I0A0N9_9ASPA</name>
<dbReference type="STRING" id="1088818.A0A2I0A0N9"/>
<keyword evidence="2" id="KW-1185">Reference proteome</keyword>
<dbReference type="EMBL" id="KZ452040">
    <property type="protein sequence ID" value="PKA49108.1"/>
    <property type="molecule type" value="Genomic_DNA"/>
</dbReference>